<dbReference type="EnsemblMetazoa" id="XM_030978189">
    <property type="protein sequence ID" value="XP_030834049"/>
    <property type="gene ID" value="LOC105445455"/>
</dbReference>
<dbReference type="Proteomes" id="UP000007110">
    <property type="component" value="Unassembled WGS sequence"/>
</dbReference>
<reference evidence="1" key="2">
    <citation type="submission" date="2021-01" db="UniProtKB">
        <authorList>
            <consortium name="EnsemblMetazoa"/>
        </authorList>
    </citation>
    <scope>IDENTIFICATION</scope>
</reference>
<evidence type="ECO:0000313" key="2">
    <source>
        <dbReference type="Proteomes" id="UP000007110"/>
    </source>
</evidence>
<reference evidence="2" key="1">
    <citation type="submission" date="2015-02" db="EMBL/GenBank/DDBJ databases">
        <title>Genome sequencing for Strongylocentrotus purpuratus.</title>
        <authorList>
            <person name="Murali S."/>
            <person name="Liu Y."/>
            <person name="Vee V."/>
            <person name="English A."/>
            <person name="Wang M."/>
            <person name="Skinner E."/>
            <person name="Han Y."/>
            <person name="Muzny D.M."/>
            <person name="Worley K.C."/>
            <person name="Gibbs R.A."/>
        </authorList>
    </citation>
    <scope>NUCLEOTIDE SEQUENCE</scope>
</reference>
<dbReference type="AlphaFoldDB" id="A0A7M7NBI8"/>
<sequence length="740" mass="85112">MPLHLDRQINGKVSFFELWYLVNNMDEANLKMLRDALLYLGIPGVGKELTTDTAFALLCDWKDKSFDREGSRLKKALIEKGLARSWKDMCERRLETKSGVSEELLDHILWNIGDEINISQFLSELIADKRETRCNVSGNKGYVFKESLVVLREWSEGTQTESQAIQLSLALERANCKPLDRTFFKVPEHLLKAISPQEVEGFVYRLTGRHCKRLAKAVGSTDEKVITTLINDNNDDLFDTQSMIMDWVDGQESSNFEKRCRLDDAIITIGRHDMTDSFGTTIYRVKTGGTVQRPHPDAKKFNSTSIFNDDLHALLKHLPKGAVSVFLEKLGISIDEDMDDMKERLTGWRDDHLRGSKVCSLQELVLIHKDVLKKTNNNNVLDLKDEELEDVFASISSREQMDQLKSGIGIAIKEGPFTLEHLKEWRNSQGMEKRRENLRKTLHDMKLSGCVVDRRPPQHVYRAEMVRLAFTMLYTDVRPLAELLNMDTSKGKIVREPQKGTVGLLLQLLEKSRDSGTHRRRDFCVAIRDLGYLDVARLAYFDYDESLSVLYNVTSKLSQQEMEMLMKHLDSDKAVLSIGRVRTRSAGTYDNLMLMKRWRDQFRLEPFHHSSKLVHGLRAIGRTGLAEEVLGGLNQHMQMSGAVAIHICNSLDDDQLQRLCVHLRLRTTKRQEDRTTTSTAVVEWMQNCVKHFDKIPALNKIVKNKFDFRKHENNELFKAGFSELAEEIMLLQYPRFSRTV</sequence>
<dbReference type="RefSeq" id="XP_030834049.1">
    <property type="nucleotide sequence ID" value="XM_030978189.1"/>
</dbReference>
<dbReference type="InParanoid" id="A0A7M7NBI8"/>
<keyword evidence="2" id="KW-1185">Reference proteome</keyword>
<name>A0A7M7NBI8_STRPU</name>
<proteinExistence type="predicted"/>
<dbReference type="GeneID" id="105445455"/>
<organism evidence="1 2">
    <name type="scientific">Strongylocentrotus purpuratus</name>
    <name type="common">Purple sea urchin</name>
    <dbReference type="NCBI Taxonomy" id="7668"/>
    <lineage>
        <taxon>Eukaryota</taxon>
        <taxon>Metazoa</taxon>
        <taxon>Echinodermata</taxon>
        <taxon>Eleutherozoa</taxon>
        <taxon>Echinozoa</taxon>
        <taxon>Echinoidea</taxon>
        <taxon>Euechinoidea</taxon>
        <taxon>Echinacea</taxon>
        <taxon>Camarodonta</taxon>
        <taxon>Echinidea</taxon>
        <taxon>Strongylocentrotidae</taxon>
        <taxon>Strongylocentrotus</taxon>
    </lineage>
</organism>
<accession>A0A7M7NBI8</accession>
<protein>
    <submittedName>
        <fullName evidence="1">Uncharacterized protein</fullName>
    </submittedName>
</protein>
<dbReference type="KEGG" id="spu:105445455"/>
<evidence type="ECO:0000313" key="1">
    <source>
        <dbReference type="EnsemblMetazoa" id="XP_030834049"/>
    </source>
</evidence>